<evidence type="ECO:0000256" key="1">
    <source>
        <dbReference type="SAM" id="MobiDB-lite"/>
    </source>
</evidence>
<feature type="region of interest" description="Disordered" evidence="1">
    <location>
        <begin position="1"/>
        <end position="47"/>
    </location>
</feature>
<dbReference type="EMBL" id="PXOG01000253">
    <property type="protein sequence ID" value="RGP64403.1"/>
    <property type="molecule type" value="Genomic_DNA"/>
</dbReference>
<organism evidence="2 3">
    <name type="scientific">Fusarium longipes</name>
    <dbReference type="NCBI Taxonomy" id="694270"/>
    <lineage>
        <taxon>Eukaryota</taxon>
        <taxon>Fungi</taxon>
        <taxon>Dikarya</taxon>
        <taxon>Ascomycota</taxon>
        <taxon>Pezizomycotina</taxon>
        <taxon>Sordariomycetes</taxon>
        <taxon>Hypocreomycetidae</taxon>
        <taxon>Hypocreales</taxon>
        <taxon>Nectriaceae</taxon>
        <taxon>Fusarium</taxon>
    </lineage>
</organism>
<evidence type="ECO:0000313" key="2">
    <source>
        <dbReference type="EMBL" id="RGP64403.1"/>
    </source>
</evidence>
<dbReference type="AlphaFoldDB" id="A0A395RWA4"/>
<proteinExistence type="predicted"/>
<dbReference type="OrthoDB" id="5079997at2759"/>
<evidence type="ECO:0000313" key="3">
    <source>
        <dbReference type="Proteomes" id="UP000266234"/>
    </source>
</evidence>
<sequence>MKLQNETGVGRERPLTPETPETTTGTPGTPQSQDSSIPSVKDEMSRQEDGSRYLEDIVAEEVIYPLCRFFWRFILSPLWQWTVRPVFWECFLRPILWEKILRQGLWEGISRRFLWDCVLQGFIFEGIVQTLLGKRTFPPLILFCKEELIPLLEILLQTKVFPALKKLDRTILSPAAWILLVLSYPLRYLLRGVFEGLFGLLRPVLRRIPIEETLSFLFVVWISFRITTSSSDAYFFARGYRVETEEYSQRSDTEFGQIPYQEKYSWCWLLQWIVWILLGS</sequence>
<reference evidence="2 3" key="1">
    <citation type="journal article" date="2018" name="PLoS Pathog.">
        <title>Evolution of structural diversity of trichothecenes, a family of toxins produced by plant pathogenic and entomopathogenic fungi.</title>
        <authorList>
            <person name="Proctor R.H."/>
            <person name="McCormick S.P."/>
            <person name="Kim H.S."/>
            <person name="Cardoza R.E."/>
            <person name="Stanley A.M."/>
            <person name="Lindo L."/>
            <person name="Kelly A."/>
            <person name="Brown D.W."/>
            <person name="Lee T."/>
            <person name="Vaughan M.M."/>
            <person name="Alexander N.J."/>
            <person name="Busman M."/>
            <person name="Gutierrez S."/>
        </authorList>
    </citation>
    <scope>NUCLEOTIDE SEQUENCE [LARGE SCALE GENOMIC DNA]</scope>
    <source>
        <strain evidence="2 3">NRRL 20695</strain>
    </source>
</reference>
<protein>
    <submittedName>
        <fullName evidence="2">Uncharacterized protein</fullName>
    </submittedName>
</protein>
<comment type="caution">
    <text evidence="2">The sequence shown here is derived from an EMBL/GenBank/DDBJ whole genome shotgun (WGS) entry which is preliminary data.</text>
</comment>
<keyword evidence="3" id="KW-1185">Reference proteome</keyword>
<gene>
    <name evidence="2" type="ORF">FLONG3_9590</name>
</gene>
<name>A0A395RWA4_9HYPO</name>
<dbReference type="Proteomes" id="UP000266234">
    <property type="component" value="Unassembled WGS sequence"/>
</dbReference>
<accession>A0A395RWA4</accession>
<feature type="compositionally biased region" description="Low complexity" evidence="1">
    <location>
        <begin position="16"/>
        <end position="30"/>
    </location>
</feature>